<comment type="catalytic activity">
    <reaction evidence="5">
        <text>uridine(32) in tRNA + S-adenosyl-L-methionine = 2'-O-methyluridine(32) in tRNA + S-adenosyl-L-homocysteine + H(+)</text>
        <dbReference type="Rhea" id="RHEA:42936"/>
        <dbReference type="Rhea" id="RHEA-COMP:10107"/>
        <dbReference type="Rhea" id="RHEA-COMP:10290"/>
        <dbReference type="ChEBI" id="CHEBI:15378"/>
        <dbReference type="ChEBI" id="CHEBI:57856"/>
        <dbReference type="ChEBI" id="CHEBI:59789"/>
        <dbReference type="ChEBI" id="CHEBI:65315"/>
        <dbReference type="ChEBI" id="CHEBI:74478"/>
        <dbReference type="EC" id="2.1.1.200"/>
    </reaction>
</comment>
<dbReference type="SUPFAM" id="SSF75217">
    <property type="entry name" value="alpha/beta knot"/>
    <property type="match status" value="1"/>
</dbReference>
<dbReference type="EC" id="2.1.1.200" evidence="5"/>
<dbReference type="Proteomes" id="UP000679575">
    <property type="component" value="Chromosome"/>
</dbReference>
<evidence type="ECO:0000313" key="8">
    <source>
        <dbReference type="Proteomes" id="UP000679575"/>
    </source>
</evidence>
<dbReference type="PIRSF" id="PIRSF004808">
    <property type="entry name" value="LasT"/>
    <property type="match status" value="1"/>
</dbReference>
<evidence type="ECO:0000256" key="2">
    <source>
        <dbReference type="ARBA" id="ARBA00022603"/>
    </source>
</evidence>
<comment type="similarity">
    <text evidence="1">Belongs to the class IV-like SAM-binding methyltransferase superfamily. RNA methyltransferase TrmH family.</text>
</comment>
<comment type="subunit">
    <text evidence="5">Homodimer.</text>
</comment>
<proteinExistence type="inferred from homology"/>
<reference evidence="7 8" key="1">
    <citation type="submission" date="2021-04" db="EMBL/GenBank/DDBJ databases">
        <title>Novel species identification of genus Shewanella.</title>
        <authorList>
            <person name="Liu G."/>
        </authorList>
    </citation>
    <scope>NUCLEOTIDE SEQUENCE [LARGE SCALE GENOMIC DNA]</scope>
    <source>
        <strain evidence="7 8">FJAT-54481</strain>
    </source>
</reference>
<accession>A0ABX7YXN0</accession>
<dbReference type="CDD" id="cd18093">
    <property type="entry name" value="SpoU-like_TrmJ"/>
    <property type="match status" value="1"/>
</dbReference>
<keyword evidence="3 7" id="KW-0808">Transferase</keyword>
<evidence type="ECO:0000256" key="4">
    <source>
        <dbReference type="ARBA" id="ARBA00022691"/>
    </source>
</evidence>
<keyword evidence="4 5" id="KW-0949">S-adenosyl-L-methionine</keyword>
<comment type="subcellular location">
    <subcellularLocation>
        <location evidence="5">Cytoplasm</location>
    </subcellularLocation>
</comment>
<protein>
    <recommendedName>
        <fullName evidence="5">tRNA (cytidine/uridine-2'-O-)-methyltransferase TrmJ</fullName>
        <ecNumber evidence="5">2.1.1.200</ecNumber>
    </recommendedName>
    <alternativeName>
        <fullName evidence="5">tRNA (cytidine(32)/uridine(32)-2'-O)-methyltransferase</fullName>
    </alternativeName>
    <alternativeName>
        <fullName evidence="5">tRNA Cm32/Um32 methyltransferase</fullName>
    </alternativeName>
</protein>
<dbReference type="InterPro" id="IPR029026">
    <property type="entry name" value="tRNA_m1G_MTases_N"/>
</dbReference>
<dbReference type="Pfam" id="PF00588">
    <property type="entry name" value="SpoU_methylase"/>
    <property type="match status" value="1"/>
</dbReference>
<dbReference type="InterPro" id="IPR001537">
    <property type="entry name" value="SpoU_MeTrfase"/>
</dbReference>
<sequence length="231" mass="25521">MYISFILVSPARAANIGAAARAIKTQGFNDLVVVHSLAHREDEAGWVACGAVDILENIREAPSLASIADEFDLLIATTARERGNLREYLTPQKMVNALSQQQQSLTNVGIVFGCEASGLSNSDLELCDLLSYIPLAQEYPSLNLAQAVMVYAYELGQAFLTSKITPGIHQHDAEQPQLSALVEKSARLFAQLQIEEDTKLKRWLEETLCQFGDRDIKMAHQLFSDILKKLT</sequence>
<keyword evidence="8" id="KW-1185">Reference proteome</keyword>
<organism evidence="7 8">
    <name type="scientific">Shewanella yunxiaonensis</name>
    <dbReference type="NCBI Taxonomy" id="2829809"/>
    <lineage>
        <taxon>Bacteria</taxon>
        <taxon>Pseudomonadati</taxon>
        <taxon>Pseudomonadota</taxon>
        <taxon>Gammaproteobacteria</taxon>
        <taxon>Alteromonadales</taxon>
        <taxon>Shewanellaceae</taxon>
        <taxon>Shewanella</taxon>
    </lineage>
</organism>
<dbReference type="RefSeq" id="WP_212596447.1">
    <property type="nucleotide sequence ID" value="NZ_CP073587.1"/>
</dbReference>
<evidence type="ECO:0000313" key="7">
    <source>
        <dbReference type="EMBL" id="QUN07447.1"/>
    </source>
</evidence>
<dbReference type="PANTHER" id="PTHR42786:SF1">
    <property type="entry name" value="TRNA (CYTIDINE_URIDINE-2'-O-)-METHYLTRANSFERASE TRMJ"/>
    <property type="match status" value="1"/>
</dbReference>
<comment type="function">
    <text evidence="5">Catalyzes the formation of 2'O-methylated cytidine (Cm32) or 2'O-methylated uridine (Um32) at position 32 in tRNA.</text>
</comment>
<evidence type="ECO:0000256" key="3">
    <source>
        <dbReference type="ARBA" id="ARBA00022679"/>
    </source>
</evidence>
<dbReference type="NCBIfam" id="TIGR00050">
    <property type="entry name" value="rRNA_methyl_1"/>
    <property type="match status" value="1"/>
</dbReference>
<dbReference type="NCBIfam" id="NF007752">
    <property type="entry name" value="PRK10433.1"/>
    <property type="match status" value="1"/>
</dbReference>
<keyword evidence="5" id="KW-0963">Cytoplasm</keyword>
<name>A0ABX7YXN0_9GAMM</name>
<dbReference type="InterPro" id="IPR004384">
    <property type="entry name" value="RNA_MeTrfase_TrmJ/LasT"/>
</dbReference>
<dbReference type="GO" id="GO:0008168">
    <property type="term" value="F:methyltransferase activity"/>
    <property type="evidence" value="ECO:0007669"/>
    <property type="project" value="UniProtKB-KW"/>
</dbReference>
<dbReference type="PANTHER" id="PTHR42786">
    <property type="entry name" value="TRNA/RRNA METHYLTRANSFERASE"/>
    <property type="match status" value="1"/>
</dbReference>
<dbReference type="Gene3D" id="3.40.1280.10">
    <property type="match status" value="1"/>
</dbReference>
<keyword evidence="2 5" id="KW-0489">Methyltransferase</keyword>
<feature type="domain" description="tRNA/rRNA methyltransferase SpoU type" evidence="6">
    <location>
        <begin position="4"/>
        <end position="153"/>
    </location>
</feature>
<dbReference type="GO" id="GO:0032259">
    <property type="term" value="P:methylation"/>
    <property type="evidence" value="ECO:0007669"/>
    <property type="project" value="UniProtKB-KW"/>
</dbReference>
<evidence type="ECO:0000256" key="5">
    <source>
        <dbReference type="RuleBase" id="RU362024"/>
    </source>
</evidence>
<evidence type="ECO:0000256" key="1">
    <source>
        <dbReference type="ARBA" id="ARBA00007228"/>
    </source>
</evidence>
<evidence type="ECO:0000259" key="6">
    <source>
        <dbReference type="Pfam" id="PF00588"/>
    </source>
</evidence>
<dbReference type="InterPro" id="IPR029028">
    <property type="entry name" value="Alpha/beta_knot_MTases"/>
</dbReference>
<keyword evidence="5" id="KW-0819">tRNA processing</keyword>
<gene>
    <name evidence="5" type="primary">trmJ</name>
    <name evidence="7" type="ORF">KDN34_08635</name>
</gene>
<dbReference type="EMBL" id="CP073587">
    <property type="protein sequence ID" value="QUN07447.1"/>
    <property type="molecule type" value="Genomic_DNA"/>
</dbReference>
<comment type="catalytic activity">
    <reaction evidence="5">
        <text>cytidine(32) in tRNA + S-adenosyl-L-methionine = 2'-O-methylcytidine(32) in tRNA + S-adenosyl-L-homocysteine + H(+)</text>
        <dbReference type="Rhea" id="RHEA:42932"/>
        <dbReference type="Rhea" id="RHEA-COMP:10288"/>
        <dbReference type="Rhea" id="RHEA-COMP:10289"/>
        <dbReference type="ChEBI" id="CHEBI:15378"/>
        <dbReference type="ChEBI" id="CHEBI:57856"/>
        <dbReference type="ChEBI" id="CHEBI:59789"/>
        <dbReference type="ChEBI" id="CHEBI:74495"/>
        <dbReference type="ChEBI" id="CHEBI:82748"/>
        <dbReference type="EC" id="2.1.1.200"/>
    </reaction>
</comment>